<feature type="compositionally biased region" description="Polar residues" evidence="1">
    <location>
        <begin position="97"/>
        <end position="108"/>
    </location>
</feature>
<sequence length="348" mass="38344">MKVASPTVARRQAKASVPYQNGVAVAPLKGVQSSDEPAATREKSMKPPAELTRLKTTNCSLKSTAVCSLVSDAPALKGRPRVQSTSNTRVTHKPPQGASSLAKVTSPALTRSRAKALLQHQRNVKVVATESFNSSDKPAELENMISKPSTKRGGAETRNEVPEKKHNLKSKVRRHEKHGASDKQYLHNRRSEVRSIGPEKMASHKCVGQKTTVTRLQHHKAEALFPPSDVLSTCSGKRRRQAPDEMRKFVAQNGYGRSTSKRHSLRLARLSKIASDCIQEAGKRDSASEPSCFQRTPISQTKKVPEASTPDQRSQNGAIVWLETPVKARTPDRCRRKLFGKDYKDTGF</sequence>
<dbReference type="Proteomes" id="UP000821866">
    <property type="component" value="Chromosome 2"/>
</dbReference>
<gene>
    <name evidence="2" type="ORF">HPB51_013189</name>
</gene>
<evidence type="ECO:0000256" key="1">
    <source>
        <dbReference type="SAM" id="MobiDB-lite"/>
    </source>
</evidence>
<keyword evidence="3" id="KW-1185">Reference proteome</keyword>
<feature type="compositionally biased region" description="Polar residues" evidence="1">
    <location>
        <begin position="288"/>
        <end position="302"/>
    </location>
</feature>
<dbReference type="AlphaFoldDB" id="A0A9J6EGV6"/>
<feature type="region of interest" description="Disordered" evidence="1">
    <location>
        <begin position="1"/>
        <end position="54"/>
    </location>
</feature>
<feature type="region of interest" description="Disordered" evidence="1">
    <location>
        <begin position="279"/>
        <end position="319"/>
    </location>
</feature>
<feature type="compositionally biased region" description="Basic and acidic residues" evidence="1">
    <location>
        <begin position="178"/>
        <end position="188"/>
    </location>
</feature>
<dbReference type="EMBL" id="JABSTU010000004">
    <property type="protein sequence ID" value="KAH8033463.1"/>
    <property type="molecule type" value="Genomic_DNA"/>
</dbReference>
<comment type="caution">
    <text evidence="2">The sequence shown here is derived from an EMBL/GenBank/DDBJ whole genome shotgun (WGS) entry which is preliminary data.</text>
</comment>
<protein>
    <submittedName>
        <fullName evidence="2">Uncharacterized protein</fullName>
    </submittedName>
</protein>
<accession>A0A9J6EGV6</accession>
<feature type="region of interest" description="Disordered" evidence="1">
    <location>
        <begin position="129"/>
        <end position="188"/>
    </location>
</feature>
<feature type="region of interest" description="Disordered" evidence="1">
    <location>
        <begin position="78"/>
        <end position="108"/>
    </location>
</feature>
<name>A0A9J6EGV6_RHIMP</name>
<feature type="compositionally biased region" description="Basic and acidic residues" evidence="1">
    <location>
        <begin position="153"/>
        <end position="165"/>
    </location>
</feature>
<proteinExistence type="predicted"/>
<reference evidence="2" key="1">
    <citation type="journal article" date="2020" name="Cell">
        <title>Large-Scale Comparative Analyses of Tick Genomes Elucidate Their Genetic Diversity and Vector Capacities.</title>
        <authorList>
            <consortium name="Tick Genome and Microbiome Consortium (TIGMIC)"/>
            <person name="Jia N."/>
            <person name="Wang J."/>
            <person name="Shi W."/>
            <person name="Du L."/>
            <person name="Sun Y."/>
            <person name="Zhan W."/>
            <person name="Jiang J.F."/>
            <person name="Wang Q."/>
            <person name="Zhang B."/>
            <person name="Ji P."/>
            <person name="Bell-Sakyi L."/>
            <person name="Cui X.M."/>
            <person name="Yuan T.T."/>
            <person name="Jiang B.G."/>
            <person name="Yang W.F."/>
            <person name="Lam T.T."/>
            <person name="Chang Q.C."/>
            <person name="Ding S.J."/>
            <person name="Wang X.J."/>
            <person name="Zhu J.G."/>
            <person name="Ruan X.D."/>
            <person name="Zhao L."/>
            <person name="Wei J.T."/>
            <person name="Ye R.Z."/>
            <person name="Que T.C."/>
            <person name="Du C.H."/>
            <person name="Zhou Y.H."/>
            <person name="Cheng J.X."/>
            <person name="Dai P.F."/>
            <person name="Guo W.B."/>
            <person name="Han X.H."/>
            <person name="Huang E.J."/>
            <person name="Li L.F."/>
            <person name="Wei W."/>
            <person name="Gao Y.C."/>
            <person name="Liu J.Z."/>
            <person name="Shao H.Z."/>
            <person name="Wang X."/>
            <person name="Wang C.C."/>
            <person name="Yang T.C."/>
            <person name="Huo Q.B."/>
            <person name="Li W."/>
            <person name="Chen H.Y."/>
            <person name="Chen S.E."/>
            <person name="Zhou L.G."/>
            <person name="Ni X.B."/>
            <person name="Tian J.H."/>
            <person name="Sheng Y."/>
            <person name="Liu T."/>
            <person name="Pan Y.S."/>
            <person name="Xia L.Y."/>
            <person name="Li J."/>
            <person name="Zhao F."/>
            <person name="Cao W.C."/>
        </authorList>
    </citation>
    <scope>NUCLEOTIDE SEQUENCE</scope>
    <source>
        <strain evidence="2">Rmic-2018</strain>
    </source>
</reference>
<evidence type="ECO:0000313" key="2">
    <source>
        <dbReference type="EMBL" id="KAH8033463.1"/>
    </source>
</evidence>
<evidence type="ECO:0000313" key="3">
    <source>
        <dbReference type="Proteomes" id="UP000821866"/>
    </source>
</evidence>
<reference evidence="2" key="2">
    <citation type="submission" date="2021-09" db="EMBL/GenBank/DDBJ databases">
        <authorList>
            <person name="Jia N."/>
            <person name="Wang J."/>
            <person name="Shi W."/>
            <person name="Du L."/>
            <person name="Sun Y."/>
            <person name="Zhan W."/>
            <person name="Jiang J."/>
            <person name="Wang Q."/>
            <person name="Zhang B."/>
            <person name="Ji P."/>
            <person name="Sakyi L.B."/>
            <person name="Cui X."/>
            <person name="Yuan T."/>
            <person name="Jiang B."/>
            <person name="Yang W."/>
            <person name="Lam T.T.-Y."/>
            <person name="Chang Q."/>
            <person name="Ding S."/>
            <person name="Wang X."/>
            <person name="Zhu J."/>
            <person name="Ruan X."/>
            <person name="Zhao L."/>
            <person name="Wei J."/>
            <person name="Que T."/>
            <person name="Du C."/>
            <person name="Cheng J."/>
            <person name="Dai P."/>
            <person name="Han X."/>
            <person name="Huang E."/>
            <person name="Gao Y."/>
            <person name="Liu J."/>
            <person name="Shao H."/>
            <person name="Ye R."/>
            <person name="Li L."/>
            <person name="Wei W."/>
            <person name="Wang X."/>
            <person name="Wang C."/>
            <person name="Huo Q."/>
            <person name="Li W."/>
            <person name="Guo W."/>
            <person name="Chen H."/>
            <person name="Chen S."/>
            <person name="Zhou L."/>
            <person name="Zhou L."/>
            <person name="Ni X."/>
            <person name="Tian J."/>
            <person name="Zhou Y."/>
            <person name="Sheng Y."/>
            <person name="Liu T."/>
            <person name="Pan Y."/>
            <person name="Xia L."/>
            <person name="Li J."/>
            <person name="Zhao F."/>
            <person name="Cao W."/>
        </authorList>
    </citation>
    <scope>NUCLEOTIDE SEQUENCE</scope>
    <source>
        <strain evidence="2">Rmic-2018</strain>
        <tissue evidence="2">Larvae</tissue>
    </source>
</reference>
<organism evidence="2 3">
    <name type="scientific">Rhipicephalus microplus</name>
    <name type="common">Cattle tick</name>
    <name type="synonym">Boophilus microplus</name>
    <dbReference type="NCBI Taxonomy" id="6941"/>
    <lineage>
        <taxon>Eukaryota</taxon>
        <taxon>Metazoa</taxon>
        <taxon>Ecdysozoa</taxon>
        <taxon>Arthropoda</taxon>
        <taxon>Chelicerata</taxon>
        <taxon>Arachnida</taxon>
        <taxon>Acari</taxon>
        <taxon>Parasitiformes</taxon>
        <taxon>Ixodida</taxon>
        <taxon>Ixodoidea</taxon>
        <taxon>Ixodidae</taxon>
        <taxon>Rhipicephalinae</taxon>
        <taxon>Rhipicephalus</taxon>
        <taxon>Boophilus</taxon>
    </lineage>
</organism>
<feature type="compositionally biased region" description="Basic residues" evidence="1">
    <location>
        <begin position="166"/>
        <end position="177"/>
    </location>
</feature>